<gene>
    <name evidence="1" type="ORF">DASB73_024950</name>
</gene>
<evidence type="ECO:0000313" key="2">
    <source>
        <dbReference type="Proteomes" id="UP001362899"/>
    </source>
</evidence>
<dbReference type="EMBL" id="BTGC01000008">
    <property type="protein sequence ID" value="GMM51532.1"/>
    <property type="molecule type" value="Genomic_DNA"/>
</dbReference>
<protein>
    <submittedName>
        <fullName evidence="1">Uncharacterized protein</fullName>
    </submittedName>
</protein>
<proteinExistence type="predicted"/>
<comment type="caution">
    <text evidence="1">The sequence shown here is derived from an EMBL/GenBank/DDBJ whole genome shotgun (WGS) entry which is preliminary data.</text>
</comment>
<evidence type="ECO:0000313" key="1">
    <source>
        <dbReference type="EMBL" id="GMM51532.1"/>
    </source>
</evidence>
<name>A0AAV5RKM0_STABA</name>
<organism evidence="1 2">
    <name type="scientific">Starmerella bacillaris</name>
    <name type="common">Yeast</name>
    <name type="synonym">Candida zemplinina</name>
    <dbReference type="NCBI Taxonomy" id="1247836"/>
    <lineage>
        <taxon>Eukaryota</taxon>
        <taxon>Fungi</taxon>
        <taxon>Dikarya</taxon>
        <taxon>Ascomycota</taxon>
        <taxon>Saccharomycotina</taxon>
        <taxon>Dipodascomycetes</taxon>
        <taxon>Dipodascales</taxon>
        <taxon>Trichomonascaceae</taxon>
        <taxon>Starmerella</taxon>
    </lineage>
</organism>
<dbReference type="Proteomes" id="UP001362899">
    <property type="component" value="Unassembled WGS sequence"/>
</dbReference>
<sequence>MPTIHFRRNKEVVTLIESEECIVSSLIAELAEVLISTKLANQDEVAELRLGIEDEDDFVDITESTAALKELQINEYSVICYKFGKDSEFKFDNYTKG</sequence>
<reference evidence="1 2" key="1">
    <citation type="journal article" date="2023" name="Elife">
        <title>Identification of key yeast species and microbe-microbe interactions impacting larval growth of Drosophila in the wild.</title>
        <authorList>
            <person name="Mure A."/>
            <person name="Sugiura Y."/>
            <person name="Maeda R."/>
            <person name="Honda K."/>
            <person name="Sakurai N."/>
            <person name="Takahashi Y."/>
            <person name="Watada M."/>
            <person name="Katoh T."/>
            <person name="Gotoh A."/>
            <person name="Gotoh Y."/>
            <person name="Taniguchi I."/>
            <person name="Nakamura K."/>
            <person name="Hayashi T."/>
            <person name="Katayama T."/>
            <person name="Uemura T."/>
            <person name="Hattori Y."/>
        </authorList>
    </citation>
    <scope>NUCLEOTIDE SEQUENCE [LARGE SCALE GENOMIC DNA]</scope>
    <source>
        <strain evidence="1 2">SB-73</strain>
    </source>
</reference>
<accession>A0AAV5RKM0</accession>
<keyword evidence="2" id="KW-1185">Reference proteome</keyword>
<dbReference type="AlphaFoldDB" id="A0AAV5RKM0"/>